<dbReference type="InterPro" id="IPR008979">
    <property type="entry name" value="Galactose-bd-like_sf"/>
</dbReference>
<keyword evidence="4" id="KW-1185">Reference proteome</keyword>
<feature type="domain" description="EGF-like" evidence="3">
    <location>
        <begin position="309"/>
        <end position="351"/>
    </location>
</feature>
<proteinExistence type="predicted"/>
<feature type="domain" description="EGF-like" evidence="3">
    <location>
        <begin position="234"/>
        <end position="263"/>
    </location>
</feature>
<feature type="domain" description="EGF-like" evidence="3">
    <location>
        <begin position="362"/>
        <end position="395"/>
    </location>
</feature>
<evidence type="ECO:0000313" key="4">
    <source>
        <dbReference type="Proteomes" id="UP000694844"/>
    </source>
</evidence>
<name>A0A8B8BWK6_CRAVI</name>
<dbReference type="PANTHER" id="PTHR24043:SF8">
    <property type="entry name" value="EGF-LIKE DOMAIN-CONTAINING PROTEIN"/>
    <property type="match status" value="1"/>
</dbReference>
<feature type="domain" description="EGF-like" evidence="3">
    <location>
        <begin position="450"/>
        <end position="483"/>
    </location>
</feature>
<dbReference type="GeneID" id="111113758"/>
<reference evidence="5" key="1">
    <citation type="submission" date="2025-08" db="UniProtKB">
        <authorList>
            <consortium name="RefSeq"/>
        </authorList>
    </citation>
    <scope>IDENTIFICATION</scope>
    <source>
        <tissue evidence="5">Whole sample</tissue>
    </source>
</reference>
<gene>
    <name evidence="5" type="primary">LOC111113758</name>
</gene>
<dbReference type="PANTHER" id="PTHR24043">
    <property type="entry name" value="SCAVENGER RECEPTOR CLASS F"/>
    <property type="match status" value="1"/>
</dbReference>
<keyword evidence="2" id="KW-1133">Transmembrane helix</keyword>
<sequence>MVEASNAVDGLKSDLSVKGGQCVISENKKQTATWWVNLTNILSIHHITIYYRTENEEWENIALHKPAKEALPYVHGNVSAGNAVDGRKTNLSGLGGQCSMSALNKRTATWWVNLGSVLSIHHIIIYYRTDNAPWDALNGYPKRFLGFSVYVSNSTIRLDENLCFKDSSFTTSTIPAVFTTNCTKHGQYVIYHNERLQGTSYPAGYSQYAYNDLCEVEVFGCPTPGFYGSNCSTPCPDSNCRYCHIETGTCQGCNPGYQGHQCESACPNGSYGQNCTLTCNDKCDGCNNVNGVCDIGCEPGWKGDNCQQPCLKGFYGQNCNLTCNDKCDGCNNVNGYCDRRCKPGWKGDNCQEPCPKGSYGQDCTLLCNDKCIDCNNVNGSCDRGCQLGWKGDNCQEPCTKGSYGQNCIQTCNDKCDGCNNVNGSCERGCKPGWKGYNCQQPCSYGFYGLNCTLTCNDKCTGCNNVNGDCNNGCTPGWEGGYCQQQCQENKYGLNCSKMCGNCRDLSQCHYINGSCVNGCDPGFQGEKCNMECDFGFYGNGCLQECGSFCKRSRDCHHVTGFCKNGCKSGWQGNDCFEVSKLEDSNTDWKLRFYGILGAFCLSLILIGLLIAYHIIYKQKKKTRANKYQHGEPAKQAQSQYCQTQPTETEDDGYQEQGDFNAIPTTYQNLKIQ</sequence>
<accession>A0A8B8BWK6</accession>
<organism evidence="4 5">
    <name type="scientific">Crassostrea virginica</name>
    <name type="common">Eastern oyster</name>
    <dbReference type="NCBI Taxonomy" id="6565"/>
    <lineage>
        <taxon>Eukaryota</taxon>
        <taxon>Metazoa</taxon>
        <taxon>Spiralia</taxon>
        <taxon>Lophotrochozoa</taxon>
        <taxon>Mollusca</taxon>
        <taxon>Bivalvia</taxon>
        <taxon>Autobranchia</taxon>
        <taxon>Pteriomorphia</taxon>
        <taxon>Ostreida</taxon>
        <taxon>Ostreoidea</taxon>
        <taxon>Ostreidae</taxon>
        <taxon>Crassostrea</taxon>
    </lineage>
</organism>
<feature type="domain" description="EGF-like" evidence="3">
    <location>
        <begin position="544"/>
        <end position="576"/>
    </location>
</feature>
<dbReference type="InterPro" id="IPR000742">
    <property type="entry name" value="EGF"/>
</dbReference>
<dbReference type="RefSeq" id="XP_022307753.1">
    <property type="nucleotide sequence ID" value="XM_022452045.1"/>
</dbReference>
<dbReference type="SUPFAM" id="SSF49785">
    <property type="entry name" value="Galactose-binding domain-like"/>
    <property type="match status" value="1"/>
</dbReference>
<dbReference type="SMART" id="SM00181">
    <property type="entry name" value="EGF"/>
    <property type="match status" value="8"/>
</dbReference>
<keyword evidence="2" id="KW-0812">Transmembrane</keyword>
<keyword evidence="1" id="KW-0245">EGF-like domain</keyword>
<evidence type="ECO:0000256" key="1">
    <source>
        <dbReference type="ARBA" id="ARBA00022536"/>
    </source>
</evidence>
<dbReference type="Gene3D" id="2.170.300.10">
    <property type="entry name" value="Tie2 ligand-binding domain superfamily"/>
    <property type="match status" value="2"/>
</dbReference>
<dbReference type="KEGG" id="cvn:111113758"/>
<feature type="domain" description="EGF-like" evidence="3">
    <location>
        <begin position="397"/>
        <end position="439"/>
    </location>
</feature>
<evidence type="ECO:0000259" key="3">
    <source>
        <dbReference type="SMART" id="SM00181"/>
    </source>
</evidence>
<protein>
    <submittedName>
        <fullName evidence="5">Multiple epidermal growth factor-like domains protein 11</fullName>
    </submittedName>
</protein>
<evidence type="ECO:0000313" key="5">
    <source>
        <dbReference type="RefSeq" id="XP_022307753.1"/>
    </source>
</evidence>
<feature type="domain" description="EGF-like" evidence="3">
    <location>
        <begin position="278"/>
        <end position="307"/>
    </location>
</feature>
<dbReference type="GO" id="GO:0005044">
    <property type="term" value="F:scavenger receptor activity"/>
    <property type="evidence" value="ECO:0007669"/>
    <property type="project" value="InterPro"/>
</dbReference>
<feature type="transmembrane region" description="Helical" evidence="2">
    <location>
        <begin position="592"/>
        <end position="616"/>
    </location>
</feature>
<dbReference type="Gene3D" id="2.60.120.260">
    <property type="entry name" value="Galactose-binding domain-like"/>
    <property type="match status" value="2"/>
</dbReference>
<feature type="domain" description="EGF-like" evidence="3">
    <location>
        <begin position="494"/>
        <end position="529"/>
    </location>
</feature>
<dbReference type="Proteomes" id="UP000694844">
    <property type="component" value="Chromosome 9"/>
</dbReference>
<keyword evidence="2" id="KW-0472">Membrane</keyword>
<dbReference type="AlphaFoldDB" id="A0A8B8BWK6"/>
<dbReference type="OrthoDB" id="10252017at2759"/>
<dbReference type="InterPro" id="IPR042635">
    <property type="entry name" value="MEGF10/SREC1/2-like"/>
</dbReference>
<evidence type="ECO:0000256" key="2">
    <source>
        <dbReference type="SAM" id="Phobius"/>
    </source>
</evidence>